<gene>
    <name evidence="2" type="ORF">GWK10_17115</name>
</gene>
<proteinExistence type="predicted"/>
<accession>A0A6M0CLX4</accession>
<feature type="region of interest" description="Disordered" evidence="1">
    <location>
        <begin position="1"/>
        <end position="20"/>
    </location>
</feature>
<keyword evidence="3" id="KW-1185">Reference proteome</keyword>
<dbReference type="AlphaFoldDB" id="A0A6M0CLX4"/>
<evidence type="ECO:0000256" key="1">
    <source>
        <dbReference type="SAM" id="MobiDB-lite"/>
    </source>
</evidence>
<dbReference type="EMBL" id="JAABOQ010000008">
    <property type="protein sequence ID" value="NER18938.1"/>
    <property type="molecule type" value="Genomic_DNA"/>
</dbReference>
<organism evidence="2 3">
    <name type="scientific">Spongiivirga citrea</name>
    <dbReference type="NCBI Taxonomy" id="1481457"/>
    <lineage>
        <taxon>Bacteria</taxon>
        <taxon>Pseudomonadati</taxon>
        <taxon>Bacteroidota</taxon>
        <taxon>Flavobacteriia</taxon>
        <taxon>Flavobacteriales</taxon>
        <taxon>Flavobacteriaceae</taxon>
        <taxon>Spongiivirga</taxon>
    </lineage>
</organism>
<protein>
    <submittedName>
        <fullName evidence="2">Uncharacterized protein</fullName>
    </submittedName>
</protein>
<sequence length="64" mass="7354">MKKLTASPTLLGASERNKGSRKTITKIIFKIINKINGLKTSVFPFENRKLIMEYTIKTDIVWNI</sequence>
<comment type="caution">
    <text evidence="2">The sequence shown here is derived from an EMBL/GenBank/DDBJ whole genome shotgun (WGS) entry which is preliminary data.</text>
</comment>
<name>A0A6M0CLX4_9FLAO</name>
<dbReference type="Proteomes" id="UP000474296">
    <property type="component" value="Unassembled WGS sequence"/>
</dbReference>
<evidence type="ECO:0000313" key="2">
    <source>
        <dbReference type="EMBL" id="NER18938.1"/>
    </source>
</evidence>
<reference evidence="2 3" key="1">
    <citation type="submission" date="2020-01" db="EMBL/GenBank/DDBJ databases">
        <title>Spongiivirga citrea KCTC 32990T.</title>
        <authorList>
            <person name="Wang G."/>
        </authorList>
    </citation>
    <scope>NUCLEOTIDE SEQUENCE [LARGE SCALE GENOMIC DNA]</scope>
    <source>
        <strain evidence="2 3">KCTC 32990</strain>
    </source>
</reference>
<evidence type="ECO:0000313" key="3">
    <source>
        <dbReference type="Proteomes" id="UP000474296"/>
    </source>
</evidence>